<keyword evidence="6" id="KW-0539">Nucleus</keyword>
<feature type="compositionally biased region" description="Basic and acidic residues" evidence="8">
    <location>
        <begin position="657"/>
        <end position="677"/>
    </location>
</feature>
<feature type="compositionally biased region" description="Low complexity" evidence="8">
    <location>
        <begin position="136"/>
        <end position="160"/>
    </location>
</feature>
<dbReference type="PANTHER" id="PTHR24376">
    <property type="entry name" value="ZINC FINGER PROTEIN"/>
    <property type="match status" value="1"/>
</dbReference>
<feature type="region of interest" description="Disordered" evidence="8">
    <location>
        <begin position="471"/>
        <end position="491"/>
    </location>
</feature>
<evidence type="ECO:0000256" key="7">
    <source>
        <dbReference type="PROSITE-ProRule" id="PRU00042"/>
    </source>
</evidence>
<reference evidence="10 11" key="1">
    <citation type="submission" date="2024-09" db="EMBL/GenBank/DDBJ databases">
        <title>Rethinking Asexuality: The Enigmatic Case of Functional Sexual Genes in Lepraria (Stereocaulaceae).</title>
        <authorList>
            <person name="Doellman M."/>
            <person name="Sun Y."/>
            <person name="Barcenas-Pena A."/>
            <person name="Lumbsch H.T."/>
            <person name="Grewe F."/>
        </authorList>
    </citation>
    <scope>NUCLEOTIDE SEQUENCE [LARGE SCALE GENOMIC DNA]</scope>
    <source>
        <strain evidence="10 11">Mercado 3170</strain>
    </source>
</reference>
<evidence type="ECO:0000256" key="2">
    <source>
        <dbReference type="ARBA" id="ARBA00022723"/>
    </source>
</evidence>
<feature type="region of interest" description="Disordered" evidence="8">
    <location>
        <begin position="416"/>
        <end position="435"/>
    </location>
</feature>
<feature type="region of interest" description="Disordered" evidence="8">
    <location>
        <begin position="1"/>
        <end position="21"/>
    </location>
</feature>
<keyword evidence="5" id="KW-0862">Zinc</keyword>
<feature type="region of interest" description="Disordered" evidence="8">
    <location>
        <begin position="70"/>
        <end position="90"/>
    </location>
</feature>
<dbReference type="Gene3D" id="3.30.160.60">
    <property type="entry name" value="Classic Zinc Finger"/>
    <property type="match status" value="1"/>
</dbReference>
<feature type="domain" description="C2H2-type" evidence="9">
    <location>
        <begin position="226"/>
        <end position="251"/>
    </location>
</feature>
<evidence type="ECO:0000256" key="8">
    <source>
        <dbReference type="SAM" id="MobiDB-lite"/>
    </source>
</evidence>
<proteinExistence type="predicted"/>
<dbReference type="PANTHER" id="PTHR24376:SF100">
    <property type="entry name" value="ZINC FINGER PROTEIN 646"/>
    <property type="match status" value="1"/>
</dbReference>
<sequence>MSFFDQQHDPTRREDLDPRINAWRETKPNIASLPGYVQTAQKAQKSASGSSTVGGKVVMPFHANARDNLSSNVRGFHNTNKSGPSFVDTDYRSVTNQSAWSGTPPASVRGQSADVPAFAGSASRMSGPAFKPDVRGGSASNSTGQASSSRAPPAGSSSVPKASMPSTGAAGQPSSSKSRESIPPHRRPSPSASSASTSKPTKGHSKSSLQMNAGIVAKSAKDDSNFPCTYKDCDRGFAKEKDLKDHKDEEHEWCRLCKMDFEEFDDLLEHKIYSERHICCAICGEDFRSEGGRDKHQRQMHATEQNIKCPGCGYIFEKGAGLVAHIYANQCTNRGGGLSNSVNELKIRESRAAAALHINQLLNRPSETGALIAAMQPSETGDFQSINGSVGGVALTPSYLDADIPNSENIEAASTMTGTSNVGDDGQSPVRGRGSVGLKMVDTVDWPTVEDSKAMGKKKERSVIQGLGALTMRDSNGSGPKTGGSEAHIPGIKPIPAIGEWTAPTMPDFRRNIIPSESGSEHIIRTDWDAMKFERHGLDGHYHCPFTGCKANYLELNDLLYHLTSGYHQGTDHRCLKCLKIFKSAQALIAHMESNSERCRMKDTYGFGNVLHVVSGGFLGVKGRHKDGTIKIEAPDVPDEERYKLNVENDFEDEEEPRILEGMKTRMLMPHERKQPTADEMLS</sequence>
<organism evidence="10 11">
    <name type="scientific">Stereocaulon virgatum</name>
    <dbReference type="NCBI Taxonomy" id="373712"/>
    <lineage>
        <taxon>Eukaryota</taxon>
        <taxon>Fungi</taxon>
        <taxon>Dikarya</taxon>
        <taxon>Ascomycota</taxon>
        <taxon>Pezizomycotina</taxon>
        <taxon>Lecanoromycetes</taxon>
        <taxon>OSLEUM clade</taxon>
        <taxon>Lecanoromycetidae</taxon>
        <taxon>Lecanorales</taxon>
        <taxon>Lecanorineae</taxon>
        <taxon>Stereocaulaceae</taxon>
        <taxon>Stereocaulon</taxon>
    </lineage>
</organism>
<evidence type="ECO:0000313" key="10">
    <source>
        <dbReference type="EMBL" id="KAL2037468.1"/>
    </source>
</evidence>
<accession>A0ABR3ZVX1</accession>
<keyword evidence="2" id="KW-0479">Metal-binding</keyword>
<evidence type="ECO:0000256" key="4">
    <source>
        <dbReference type="ARBA" id="ARBA00022771"/>
    </source>
</evidence>
<protein>
    <recommendedName>
        <fullName evidence="9">C2H2-type domain-containing protein</fullName>
    </recommendedName>
</protein>
<evidence type="ECO:0000256" key="1">
    <source>
        <dbReference type="ARBA" id="ARBA00004123"/>
    </source>
</evidence>
<evidence type="ECO:0000313" key="11">
    <source>
        <dbReference type="Proteomes" id="UP001590950"/>
    </source>
</evidence>
<keyword evidence="11" id="KW-1185">Reference proteome</keyword>
<dbReference type="SMART" id="SM00355">
    <property type="entry name" value="ZnF_C2H2"/>
    <property type="match status" value="6"/>
</dbReference>
<dbReference type="PROSITE" id="PS50157">
    <property type="entry name" value="ZINC_FINGER_C2H2_2"/>
    <property type="match status" value="2"/>
</dbReference>
<comment type="subcellular location">
    <subcellularLocation>
        <location evidence="1">Nucleus</location>
    </subcellularLocation>
</comment>
<feature type="compositionally biased region" description="Polar residues" evidence="8">
    <location>
        <begin position="70"/>
        <end position="83"/>
    </location>
</feature>
<dbReference type="SUPFAM" id="SSF57667">
    <property type="entry name" value="beta-beta-alpha zinc fingers"/>
    <property type="match status" value="1"/>
</dbReference>
<feature type="compositionally biased region" description="Low complexity" evidence="8">
    <location>
        <begin position="189"/>
        <end position="200"/>
    </location>
</feature>
<dbReference type="PROSITE" id="PS00028">
    <property type="entry name" value="ZINC_FINGER_C2H2_1"/>
    <property type="match status" value="3"/>
</dbReference>
<name>A0ABR3ZVX1_9LECA</name>
<comment type="caution">
    <text evidence="10">The sequence shown here is derived from an EMBL/GenBank/DDBJ whole genome shotgun (WGS) entry which is preliminary data.</text>
</comment>
<gene>
    <name evidence="10" type="ORF">N7G274_009749</name>
</gene>
<dbReference type="InterPro" id="IPR036236">
    <property type="entry name" value="Znf_C2H2_sf"/>
</dbReference>
<evidence type="ECO:0000256" key="6">
    <source>
        <dbReference type="ARBA" id="ARBA00023242"/>
    </source>
</evidence>
<dbReference type="InterPro" id="IPR013087">
    <property type="entry name" value="Znf_C2H2_type"/>
</dbReference>
<evidence type="ECO:0000256" key="3">
    <source>
        <dbReference type="ARBA" id="ARBA00022737"/>
    </source>
</evidence>
<evidence type="ECO:0000256" key="5">
    <source>
        <dbReference type="ARBA" id="ARBA00022833"/>
    </source>
</evidence>
<feature type="region of interest" description="Disordered" evidence="8">
    <location>
        <begin position="647"/>
        <end position="683"/>
    </location>
</feature>
<keyword evidence="4 7" id="KW-0863">Zinc-finger</keyword>
<feature type="region of interest" description="Disordered" evidence="8">
    <location>
        <begin position="118"/>
        <end position="208"/>
    </location>
</feature>
<feature type="domain" description="C2H2-type" evidence="9">
    <location>
        <begin position="278"/>
        <end position="306"/>
    </location>
</feature>
<dbReference type="Proteomes" id="UP001590950">
    <property type="component" value="Unassembled WGS sequence"/>
</dbReference>
<dbReference type="EMBL" id="JBEFKJ010000040">
    <property type="protein sequence ID" value="KAL2037468.1"/>
    <property type="molecule type" value="Genomic_DNA"/>
</dbReference>
<keyword evidence="3" id="KW-0677">Repeat</keyword>
<evidence type="ECO:0000259" key="9">
    <source>
        <dbReference type="PROSITE" id="PS50157"/>
    </source>
</evidence>